<protein>
    <recommendedName>
        <fullName evidence="3">ADP-ribosyl-(Dinitrogen reductase) hydrolase</fullName>
    </recommendedName>
</protein>
<dbReference type="EMBL" id="CP091508">
    <property type="protein sequence ID" value="UOO81601.1"/>
    <property type="molecule type" value="Genomic_DNA"/>
</dbReference>
<gene>
    <name evidence="1" type="ORF">LVJ83_11845</name>
</gene>
<dbReference type="RefSeq" id="WP_244784873.1">
    <property type="nucleotide sequence ID" value="NZ_CP091508.1"/>
</dbReference>
<evidence type="ECO:0000313" key="2">
    <source>
        <dbReference type="Proteomes" id="UP000829817"/>
    </source>
</evidence>
<reference evidence="1 2" key="1">
    <citation type="journal article" date="2022" name="Res Sq">
        <title>Evolution of multicellular longitudinally dividing oral cavity symbionts (Neisseriaceae).</title>
        <authorList>
            <person name="Nyongesa S."/>
            <person name="Weber P."/>
            <person name="Bernet E."/>
            <person name="Pullido F."/>
            <person name="Nieckarz M."/>
            <person name="Delaby M."/>
            <person name="Nieves C."/>
            <person name="Viehboeck T."/>
            <person name="Krause N."/>
            <person name="Rivera-Millot A."/>
            <person name="Nakamura A."/>
            <person name="Vischer N."/>
            <person name="VanNieuwenhze M."/>
            <person name="Brun Y."/>
            <person name="Cava F."/>
            <person name="Bulgheresi S."/>
            <person name="Veyrier F."/>
        </authorList>
    </citation>
    <scope>NUCLEOTIDE SEQUENCE [LARGE SCALE GENOMIC DNA]</scope>
    <source>
        <strain evidence="1 2">CCUG 63373m</strain>
    </source>
</reference>
<organism evidence="1 2">
    <name type="scientific">Uruburuella testudinis</name>
    <dbReference type="NCBI Taxonomy" id="1282863"/>
    <lineage>
        <taxon>Bacteria</taxon>
        <taxon>Pseudomonadati</taxon>
        <taxon>Pseudomonadota</taxon>
        <taxon>Betaproteobacteria</taxon>
        <taxon>Neisseriales</taxon>
        <taxon>Neisseriaceae</taxon>
        <taxon>Uruburuella</taxon>
    </lineage>
</organism>
<proteinExistence type="predicted"/>
<accession>A0ABY4DRD5</accession>
<name>A0ABY4DRD5_9NEIS</name>
<evidence type="ECO:0008006" key="3">
    <source>
        <dbReference type="Google" id="ProtNLM"/>
    </source>
</evidence>
<sequence length="93" mass="10784">MLSISEAVQIKIVTRHKVSEAEIHEAFANRDGGILEDTRAENKTMPPTLWFIAETYKGRLLKIVFIQDGTNTIIKTAYEPNREEIRIYDKYKD</sequence>
<evidence type="ECO:0000313" key="1">
    <source>
        <dbReference type="EMBL" id="UOO81601.1"/>
    </source>
</evidence>
<dbReference type="Proteomes" id="UP000829817">
    <property type="component" value="Chromosome"/>
</dbReference>
<keyword evidence="2" id="KW-1185">Reference proteome</keyword>